<keyword evidence="4" id="KW-1185">Reference proteome</keyword>
<proteinExistence type="predicted"/>
<gene>
    <name evidence="3" type="ORF">CUJ83_08655</name>
</gene>
<reference evidence="3 4" key="1">
    <citation type="submission" date="2017-11" db="EMBL/GenBank/DDBJ databases">
        <title>Isolation and Characterization of Family Methanocellaceae Species from Potential Methane Hydrate Area Offshore Southwestern Taiwan.</title>
        <authorList>
            <person name="Zhang W.-L."/>
            <person name="Chen W.-C."/>
            <person name="Lai M.-C."/>
            <person name="Chen S.-C."/>
        </authorList>
    </citation>
    <scope>NUCLEOTIDE SEQUENCE [LARGE SCALE GENOMIC DNA]</scope>
    <source>
        <strain evidence="3 4">CWC-04</strain>
    </source>
</reference>
<protein>
    <recommendedName>
        <fullName evidence="2">ChrB N-terminal domain-containing protein</fullName>
    </recommendedName>
</protein>
<feature type="coiled-coil region" evidence="1">
    <location>
        <begin position="124"/>
        <end position="151"/>
    </location>
</feature>
<sequence>MRAKGAVSLQNGAWALPDSPKNGQFAKDTASFIRSEGGNAFVFIVTSAEDDENRSITDMFRNNIDEEYIELISRCRDLRSELEKETRQKKFTFAELDENEEDLQKLTGWLRKIRSRDFFKGLKADDADKELERCRKDLEAFEQEVYRAEGLDNV</sequence>
<dbReference type="InterPro" id="IPR046858">
    <property type="entry name" value="ChrB_N"/>
</dbReference>
<evidence type="ECO:0000313" key="4">
    <source>
        <dbReference type="Proteomes" id="UP001320159"/>
    </source>
</evidence>
<keyword evidence="1" id="KW-0175">Coiled coil</keyword>
<evidence type="ECO:0000256" key="1">
    <source>
        <dbReference type="SAM" id="Coils"/>
    </source>
</evidence>
<dbReference type="AlphaFoldDB" id="A0AAP2RCL1"/>
<dbReference type="Pfam" id="PF20229">
    <property type="entry name" value="ChrB_N"/>
    <property type="match status" value="1"/>
</dbReference>
<evidence type="ECO:0000313" key="3">
    <source>
        <dbReference type="EMBL" id="MCD1295066.1"/>
    </source>
</evidence>
<accession>A0AAP2RCL1</accession>
<organism evidence="3 4">
    <name type="scientific">Methanooceanicella nereidis</name>
    <dbReference type="NCBI Taxonomy" id="2052831"/>
    <lineage>
        <taxon>Archaea</taxon>
        <taxon>Methanobacteriati</taxon>
        <taxon>Methanobacteriota</taxon>
        <taxon>Stenosarchaea group</taxon>
        <taxon>Methanomicrobia</taxon>
        <taxon>Methanocellales</taxon>
        <taxon>Methanocellaceae</taxon>
        <taxon>Methanooceanicella</taxon>
    </lineage>
</organism>
<dbReference type="EMBL" id="PGCK01000006">
    <property type="protein sequence ID" value="MCD1295066.1"/>
    <property type="molecule type" value="Genomic_DNA"/>
</dbReference>
<feature type="domain" description="ChrB N-terminal" evidence="2">
    <location>
        <begin position="1"/>
        <end position="149"/>
    </location>
</feature>
<name>A0AAP2RCL1_9EURY</name>
<evidence type="ECO:0000259" key="2">
    <source>
        <dbReference type="Pfam" id="PF20229"/>
    </source>
</evidence>
<comment type="caution">
    <text evidence="3">The sequence shown here is derived from an EMBL/GenBank/DDBJ whole genome shotgun (WGS) entry which is preliminary data.</text>
</comment>
<dbReference type="Proteomes" id="UP001320159">
    <property type="component" value="Unassembled WGS sequence"/>
</dbReference>